<evidence type="ECO:0000256" key="4">
    <source>
        <dbReference type="PIRSR" id="PIRSR005211-1"/>
    </source>
</evidence>
<dbReference type="GO" id="GO:0034338">
    <property type="term" value="F:short-chain carboxylesterase activity"/>
    <property type="evidence" value="ECO:0007669"/>
    <property type="project" value="TreeGrafter"/>
</dbReference>
<dbReference type="EMBL" id="JALJOU010000005">
    <property type="protein sequence ID" value="KAK9843739.1"/>
    <property type="molecule type" value="Genomic_DNA"/>
</dbReference>
<keyword evidence="2" id="KW-0719">Serine esterase</keyword>
<dbReference type="InterPro" id="IPR012020">
    <property type="entry name" value="ABHD4"/>
</dbReference>
<evidence type="ECO:0000313" key="7">
    <source>
        <dbReference type="Proteomes" id="UP001445335"/>
    </source>
</evidence>
<dbReference type="PIRSF" id="PIRSF005211">
    <property type="entry name" value="Ab_hydro_YheT"/>
    <property type="match status" value="1"/>
</dbReference>
<dbReference type="Proteomes" id="UP001445335">
    <property type="component" value="Unassembled WGS sequence"/>
</dbReference>
<feature type="active site" description="Charge relay system" evidence="4">
    <location>
        <position position="202"/>
    </location>
</feature>
<dbReference type="GO" id="GO:0047372">
    <property type="term" value="F:monoacylglycerol lipase activity"/>
    <property type="evidence" value="ECO:0007669"/>
    <property type="project" value="TreeGrafter"/>
</dbReference>
<keyword evidence="3" id="KW-0378">Hydrolase</keyword>
<dbReference type="PROSITE" id="PS01133">
    <property type="entry name" value="UPF0017"/>
    <property type="match status" value="1"/>
</dbReference>
<accession>A0AAW1SCS5</accession>
<dbReference type="Pfam" id="PF00561">
    <property type="entry name" value="Abhydrolase_1"/>
    <property type="match status" value="1"/>
</dbReference>
<dbReference type="SUPFAM" id="SSF53474">
    <property type="entry name" value="alpha/beta-Hydrolases"/>
    <property type="match status" value="1"/>
</dbReference>
<gene>
    <name evidence="6" type="ORF">WJX81_004527</name>
</gene>
<evidence type="ECO:0000313" key="6">
    <source>
        <dbReference type="EMBL" id="KAK9843739.1"/>
    </source>
</evidence>
<dbReference type="InterPro" id="IPR000073">
    <property type="entry name" value="AB_hydrolase_1"/>
</dbReference>
<keyword evidence="7" id="KW-1185">Reference proteome</keyword>
<comment type="similarity">
    <text evidence="1">Belongs to the AB hydrolase superfamily. AB hydrolase 4 family.</text>
</comment>
<organism evidence="6 7">
    <name type="scientific">Elliptochloris bilobata</name>
    <dbReference type="NCBI Taxonomy" id="381761"/>
    <lineage>
        <taxon>Eukaryota</taxon>
        <taxon>Viridiplantae</taxon>
        <taxon>Chlorophyta</taxon>
        <taxon>core chlorophytes</taxon>
        <taxon>Trebouxiophyceae</taxon>
        <taxon>Trebouxiophyceae incertae sedis</taxon>
        <taxon>Elliptochloris clade</taxon>
        <taxon>Elliptochloris</taxon>
    </lineage>
</organism>
<dbReference type="PANTHER" id="PTHR10794:SF63">
    <property type="entry name" value="ALPHA_BETA HYDROLASE 1, ISOFORM A"/>
    <property type="match status" value="1"/>
</dbReference>
<evidence type="ECO:0000256" key="2">
    <source>
        <dbReference type="ARBA" id="ARBA00022487"/>
    </source>
</evidence>
<reference evidence="6 7" key="1">
    <citation type="journal article" date="2024" name="Nat. Commun.">
        <title>Phylogenomics reveals the evolutionary origins of lichenization in chlorophyte algae.</title>
        <authorList>
            <person name="Puginier C."/>
            <person name="Libourel C."/>
            <person name="Otte J."/>
            <person name="Skaloud P."/>
            <person name="Haon M."/>
            <person name="Grisel S."/>
            <person name="Petersen M."/>
            <person name="Berrin J.G."/>
            <person name="Delaux P.M."/>
            <person name="Dal Grande F."/>
            <person name="Keller J."/>
        </authorList>
    </citation>
    <scope>NUCLEOTIDE SEQUENCE [LARGE SCALE GENOMIC DNA]</scope>
    <source>
        <strain evidence="6 7">SAG 245.80</strain>
    </source>
</reference>
<feature type="domain" description="AB hydrolase-1" evidence="5">
    <location>
        <begin position="122"/>
        <end position="369"/>
    </location>
</feature>
<protein>
    <recommendedName>
        <fullName evidence="5">AB hydrolase-1 domain-containing protein</fullName>
    </recommendedName>
</protein>
<sequence>MGKSIHKKLRHLGAFAAAGATGAAAAAYAWHYCALCKAPELVFQDSPLSRLVLARCPALVQAYCPTFWATNAHVQTLLCVLRGKLMSPGYARQKLTTPDGGTIALDWFRGCDEPGALPITAPVLLVLHGLTGGSREGYCKLICAAAAAKGWRAVVLNYRGCAGLPMTSPRCYSAAFTDDVHQAVCEVRQRFPGAPIVAAAYSLGAVILTKYLAEADTGHWPGEGSGIAGAALVSNPLCLHASSAALSRPWTLPYLYNLGLALRLRQYLREHSSALASHVQVDPGTEAWTISHFDETVVCRLFGYEDVHEYYHDSSSQNYIPFVRTPALFLVSADDPFLGRLPRAECAANPHTLLAVTPRGGHVAFLEGAWPFGRAWMDTAVTQFLDACLQGASELRPERGGSIAGEAPGLARM</sequence>
<dbReference type="InterPro" id="IPR000952">
    <property type="entry name" value="AB_hydrolase_4_CS"/>
</dbReference>
<evidence type="ECO:0000259" key="5">
    <source>
        <dbReference type="Pfam" id="PF00561"/>
    </source>
</evidence>
<name>A0AAW1SCS5_9CHLO</name>
<evidence type="ECO:0000256" key="1">
    <source>
        <dbReference type="ARBA" id="ARBA00010884"/>
    </source>
</evidence>
<proteinExistence type="inferred from homology"/>
<feature type="active site" description="Charge relay system" evidence="4">
    <location>
        <position position="362"/>
    </location>
</feature>
<evidence type="ECO:0000256" key="3">
    <source>
        <dbReference type="ARBA" id="ARBA00022801"/>
    </source>
</evidence>
<dbReference type="InterPro" id="IPR029058">
    <property type="entry name" value="AB_hydrolase_fold"/>
</dbReference>
<dbReference type="AlphaFoldDB" id="A0AAW1SCS5"/>
<feature type="active site" description="Charge relay system" evidence="4">
    <location>
        <position position="335"/>
    </location>
</feature>
<dbReference type="PANTHER" id="PTHR10794">
    <property type="entry name" value="ABHYDROLASE DOMAIN-CONTAINING PROTEIN"/>
    <property type="match status" value="1"/>
</dbReference>
<comment type="caution">
    <text evidence="6">The sequence shown here is derived from an EMBL/GenBank/DDBJ whole genome shotgun (WGS) entry which is preliminary data.</text>
</comment>
<dbReference type="InterPro" id="IPR050960">
    <property type="entry name" value="AB_hydrolase_4_sf"/>
</dbReference>
<dbReference type="Gene3D" id="3.40.50.1820">
    <property type="entry name" value="alpha/beta hydrolase"/>
    <property type="match status" value="1"/>
</dbReference>